<sequence>MKILFLSLGKLEDIDTPGIYTDLMREMRDNGHDVYVVSSRERRLKQPTILENQSGIHILKVKIGNIKKTNIIEKGLSTLLIEHHYLKAIKQNLSDVKFDLVMYSTPPITFEKVVSFIKNRDNAISYLLLKDIFPQNAVDLNMFKRNSLIHAFFKRKEKQLYQISDFIGTMSPANRDYLLANNPEIDPTTVEVCPNTITPINIEISLEEKIRLRKKYTIPVNKVLYIYGGNLGKPQGIDYLIECLKKNEQNAETFILIVGNGTEFKKLKNFFDTNKPQNAKLMNELPKDEYDILSNTADVGLIFLDHRFTIPNFPSRLLSYMQASLPVIAATDKNTDIGQIIEENEIGYWNESTDVEAFNNNLLKLTDKNMREKFGKNGRIFLNNNYTSKDACKTIIKHME</sequence>
<dbReference type="PANTHER" id="PTHR12526">
    <property type="entry name" value="GLYCOSYLTRANSFERASE"/>
    <property type="match status" value="1"/>
</dbReference>
<evidence type="ECO:0000313" key="3">
    <source>
        <dbReference type="Proteomes" id="UP000571018"/>
    </source>
</evidence>
<dbReference type="SUPFAM" id="SSF53756">
    <property type="entry name" value="UDP-Glycosyltransferase/glycogen phosphorylase"/>
    <property type="match status" value="1"/>
</dbReference>
<feature type="domain" description="Glycosyl transferase family 1" evidence="1">
    <location>
        <begin position="211"/>
        <end position="379"/>
    </location>
</feature>
<dbReference type="Proteomes" id="UP000571018">
    <property type="component" value="Unassembled WGS sequence"/>
</dbReference>
<dbReference type="RefSeq" id="WP_218931856.1">
    <property type="nucleotide sequence ID" value="NZ_JACAOA010000047.1"/>
</dbReference>
<protein>
    <submittedName>
        <fullName evidence="2">Glycosyltransferase family 4 protein</fullName>
    </submittedName>
</protein>
<keyword evidence="3" id="KW-1185">Reference proteome</keyword>
<dbReference type="Gene3D" id="3.40.50.2000">
    <property type="entry name" value="Glycogen Phosphorylase B"/>
    <property type="match status" value="2"/>
</dbReference>
<organism evidence="2 3">
    <name type="scientific">Ruoffia halotolerans</name>
    <dbReference type="NCBI Taxonomy" id="2748684"/>
    <lineage>
        <taxon>Bacteria</taxon>
        <taxon>Bacillati</taxon>
        <taxon>Bacillota</taxon>
        <taxon>Bacilli</taxon>
        <taxon>Lactobacillales</taxon>
        <taxon>Aerococcaceae</taxon>
        <taxon>Ruoffia</taxon>
    </lineage>
</organism>
<reference evidence="2 3" key="1">
    <citation type="submission" date="2020-06" db="EMBL/GenBank/DDBJ databases">
        <title>Reclassification of Facklamia ignava, Facklamia soureckii and Facklami tabacinasalis as Falseniella iganva gen. nov., comb. nov., Hutsoniella ignava gen. nov., comb. nov., and Ruoffia tabacinasalis gen. nov., comb. nov and description of Ruoffia haltotolerans sp. nov., isolated from hypersaline Inland Sea of Qatar.</title>
        <authorList>
            <person name="Fotedar R."/>
            <person name="Sankaranarayanan K."/>
            <person name="Lawson P."/>
            <person name="Caldwell M."/>
            <person name="Zeyara A."/>
            <person name="Al Malki A."/>
            <person name="Ali M."/>
        </authorList>
    </citation>
    <scope>NUCLEOTIDE SEQUENCE [LARGE SCALE GENOMIC DNA]</scope>
    <source>
        <strain evidence="2 3">INB8</strain>
    </source>
</reference>
<proteinExistence type="predicted"/>
<name>A0A839A928_9LACT</name>
<gene>
    <name evidence="2" type="ORF">HW423_10460</name>
</gene>
<comment type="caution">
    <text evidence="2">The sequence shown here is derived from an EMBL/GenBank/DDBJ whole genome shotgun (WGS) entry which is preliminary data.</text>
</comment>
<dbReference type="GO" id="GO:0016757">
    <property type="term" value="F:glycosyltransferase activity"/>
    <property type="evidence" value="ECO:0007669"/>
    <property type="project" value="InterPro"/>
</dbReference>
<dbReference type="EMBL" id="JACAOA010000047">
    <property type="protein sequence ID" value="MBA5730203.1"/>
    <property type="molecule type" value="Genomic_DNA"/>
</dbReference>
<dbReference type="Pfam" id="PF00534">
    <property type="entry name" value="Glycos_transf_1"/>
    <property type="match status" value="1"/>
</dbReference>
<dbReference type="CDD" id="cd03794">
    <property type="entry name" value="GT4_WbuB-like"/>
    <property type="match status" value="1"/>
</dbReference>
<dbReference type="PANTHER" id="PTHR12526:SF609">
    <property type="entry name" value="LIPOPOLYSACCHARIDE BIOSYNTHESIS PROTEIN"/>
    <property type="match status" value="1"/>
</dbReference>
<accession>A0A839A928</accession>
<dbReference type="AlphaFoldDB" id="A0A839A928"/>
<evidence type="ECO:0000259" key="1">
    <source>
        <dbReference type="Pfam" id="PF00534"/>
    </source>
</evidence>
<keyword evidence="2" id="KW-0808">Transferase</keyword>
<dbReference type="InterPro" id="IPR001296">
    <property type="entry name" value="Glyco_trans_1"/>
</dbReference>
<evidence type="ECO:0000313" key="2">
    <source>
        <dbReference type="EMBL" id="MBA5730203.1"/>
    </source>
</evidence>